<dbReference type="OrthoDB" id="3935714at2759"/>
<dbReference type="EMBL" id="ML979138">
    <property type="protein sequence ID" value="KAF1913478.1"/>
    <property type="molecule type" value="Genomic_DNA"/>
</dbReference>
<name>A0A6A5QF78_AMPQU</name>
<proteinExistence type="predicted"/>
<dbReference type="Proteomes" id="UP000800096">
    <property type="component" value="Unassembled WGS sequence"/>
</dbReference>
<evidence type="ECO:0000313" key="1">
    <source>
        <dbReference type="EMBL" id="KAF1913478.1"/>
    </source>
</evidence>
<keyword evidence="2" id="KW-1185">Reference proteome</keyword>
<gene>
    <name evidence="1" type="ORF">BDU57DRAFT_456181</name>
</gene>
<reference evidence="1" key="1">
    <citation type="journal article" date="2020" name="Stud. Mycol.">
        <title>101 Dothideomycetes genomes: a test case for predicting lifestyles and emergence of pathogens.</title>
        <authorList>
            <person name="Haridas S."/>
            <person name="Albert R."/>
            <person name="Binder M."/>
            <person name="Bloem J."/>
            <person name="Labutti K."/>
            <person name="Salamov A."/>
            <person name="Andreopoulos B."/>
            <person name="Baker S."/>
            <person name="Barry K."/>
            <person name="Bills G."/>
            <person name="Bluhm B."/>
            <person name="Cannon C."/>
            <person name="Castanera R."/>
            <person name="Culley D."/>
            <person name="Daum C."/>
            <person name="Ezra D."/>
            <person name="Gonzalez J."/>
            <person name="Henrissat B."/>
            <person name="Kuo A."/>
            <person name="Liang C."/>
            <person name="Lipzen A."/>
            <person name="Lutzoni F."/>
            <person name="Magnuson J."/>
            <person name="Mondo S."/>
            <person name="Nolan M."/>
            <person name="Ohm R."/>
            <person name="Pangilinan J."/>
            <person name="Park H.-J."/>
            <person name="Ramirez L."/>
            <person name="Alfaro M."/>
            <person name="Sun H."/>
            <person name="Tritt A."/>
            <person name="Yoshinaga Y."/>
            <person name="Zwiers L.-H."/>
            <person name="Turgeon B."/>
            <person name="Goodwin S."/>
            <person name="Spatafora J."/>
            <person name="Crous P."/>
            <person name="Grigoriev I."/>
        </authorList>
    </citation>
    <scope>NUCLEOTIDE SEQUENCE</scope>
    <source>
        <strain evidence="1">HMLAC05119</strain>
    </source>
</reference>
<sequence>MFSSEDARELFQSFPPSAVPSPSLILASRGQDLITRDRLRTDYEGHLAQGKLKRLPVADLARELDVDVADMLRLVRSLNPPAVLSANGNDIIPEQEIDAIAKQLRSSLRFGVVSKRDYESQTGIAFESLKSILGQTASELISYDDHICTYTYDKEVASQALEIVARAINDTSNIDIHTKDLEELPGPPPRWLFLRHLERHIESENYSDKVSIREKPDCIRVQSKNMRMGKVKEWSEPLLSGEIAYVDLQYFMKDNVTHESIEDVLSDFRGLPEVDIVDHFAISDAWILNFVNKRLQALHNEQDGVLDISYHLNEELQSTGKGCSKLPESLYGHLDRKAEEHLIDALSQNNDHDYHRFGTIILTKEQYRVEQDKLVTQAQEAATFQWQQLNDSADHEIKLTITTISTATPHKASVHEAILKEKSIQKACDEHFWTSIASLEAENESSFAKFWSDRVDSRINMYAEGLRSITDTKLSDQLSDLLTTYLQNDLIPDSLVKARSQSLVMSRKTKKNLSKLESTLSITKPELPALTCTLEKFAKRQSIHAPPQSLTDAKQSTLSDMLRRMAKPSSSDPILFLYLVVILHAKHYPGIVYATGKYAPKLMKMLKGKVSDKDMEKLEAWKEGAKTGTLGEEGRAGMRGMAMAEIGRTEGN</sequence>
<protein>
    <submittedName>
        <fullName evidence="1">Uncharacterized protein</fullName>
    </submittedName>
</protein>
<evidence type="ECO:0000313" key="2">
    <source>
        <dbReference type="Proteomes" id="UP000800096"/>
    </source>
</evidence>
<organism evidence="1 2">
    <name type="scientific">Ampelomyces quisqualis</name>
    <name type="common">Powdery mildew agent</name>
    <dbReference type="NCBI Taxonomy" id="50730"/>
    <lineage>
        <taxon>Eukaryota</taxon>
        <taxon>Fungi</taxon>
        <taxon>Dikarya</taxon>
        <taxon>Ascomycota</taxon>
        <taxon>Pezizomycotina</taxon>
        <taxon>Dothideomycetes</taxon>
        <taxon>Pleosporomycetidae</taxon>
        <taxon>Pleosporales</taxon>
        <taxon>Pleosporineae</taxon>
        <taxon>Phaeosphaeriaceae</taxon>
        <taxon>Ampelomyces</taxon>
    </lineage>
</organism>
<accession>A0A6A5QF78</accession>
<dbReference type="AlphaFoldDB" id="A0A6A5QF78"/>